<evidence type="ECO:0000313" key="4">
    <source>
        <dbReference type="Proteomes" id="UP001500121"/>
    </source>
</evidence>
<dbReference type="CDD" id="cd06530">
    <property type="entry name" value="S26_SPase_I"/>
    <property type="match status" value="1"/>
</dbReference>
<evidence type="ECO:0000313" key="3">
    <source>
        <dbReference type="EMBL" id="GAA4745680.1"/>
    </source>
</evidence>
<evidence type="ECO:0000256" key="1">
    <source>
        <dbReference type="NCBIfam" id="TIGR02228"/>
    </source>
</evidence>
<keyword evidence="2" id="KW-0472">Membrane</keyword>
<feature type="transmembrane region" description="Helical" evidence="2">
    <location>
        <begin position="21"/>
        <end position="51"/>
    </location>
</feature>
<feature type="transmembrane region" description="Helical" evidence="2">
    <location>
        <begin position="151"/>
        <end position="169"/>
    </location>
</feature>
<proteinExistence type="predicted"/>
<keyword evidence="2" id="KW-1133">Transmembrane helix</keyword>
<evidence type="ECO:0000256" key="2">
    <source>
        <dbReference type="SAM" id="Phobius"/>
    </source>
</evidence>
<organism evidence="3 4">
    <name type="scientific">Amnibacterium soli</name>
    <dbReference type="NCBI Taxonomy" id="1282736"/>
    <lineage>
        <taxon>Bacteria</taxon>
        <taxon>Bacillati</taxon>
        <taxon>Actinomycetota</taxon>
        <taxon>Actinomycetes</taxon>
        <taxon>Micrococcales</taxon>
        <taxon>Microbacteriaceae</taxon>
        <taxon>Amnibacterium</taxon>
    </lineage>
</organism>
<name>A0ABP8Z3U4_9MICO</name>
<comment type="caution">
    <text evidence="3">The sequence shown here is derived from an EMBL/GenBank/DDBJ whole genome shotgun (WGS) entry which is preliminary data.</text>
</comment>
<reference evidence="4" key="1">
    <citation type="journal article" date="2019" name="Int. J. Syst. Evol. Microbiol.">
        <title>The Global Catalogue of Microorganisms (GCM) 10K type strain sequencing project: providing services to taxonomists for standard genome sequencing and annotation.</title>
        <authorList>
            <consortium name="The Broad Institute Genomics Platform"/>
            <consortium name="The Broad Institute Genome Sequencing Center for Infectious Disease"/>
            <person name="Wu L."/>
            <person name="Ma J."/>
        </authorList>
    </citation>
    <scope>NUCLEOTIDE SEQUENCE [LARGE SCALE GENOMIC DNA]</scope>
    <source>
        <strain evidence="4">JCM 19015</strain>
    </source>
</reference>
<dbReference type="EC" id="3.4.21.89" evidence="1"/>
<dbReference type="EMBL" id="BAABLP010000003">
    <property type="protein sequence ID" value="GAA4745680.1"/>
    <property type="molecule type" value="Genomic_DNA"/>
</dbReference>
<sequence>MRRPADGTARGARPLSRALDVALACCALAGLASVAWWIVSAALGLGLVTFATGSMSPDYPTGSLAVSAPIALRDVRAGDVVTVQRGSGQPPITHRVVAVAVDPSGRTATVRLKGDANRVQDPQPYTVTALRRVVQPLPAAADVLRYTGSPVVIAAVAAVIAGSLGWAFWPERIRARHRGPVTTAPVGPPMGRHLA</sequence>
<accession>A0ABP8Z3U4</accession>
<dbReference type="InterPro" id="IPR019533">
    <property type="entry name" value="Peptidase_S26"/>
</dbReference>
<dbReference type="RefSeq" id="WP_345480678.1">
    <property type="nucleotide sequence ID" value="NZ_BAABLP010000003.1"/>
</dbReference>
<gene>
    <name evidence="3" type="ORF">GCM10025783_16930</name>
</gene>
<protein>
    <recommendedName>
        <fullName evidence="1">Signal peptidase I</fullName>
        <ecNumber evidence="1">3.4.21.89</ecNumber>
    </recommendedName>
</protein>
<dbReference type="InterPro" id="IPR001733">
    <property type="entry name" value="Peptidase_S26B"/>
</dbReference>
<dbReference type="Proteomes" id="UP001500121">
    <property type="component" value="Unassembled WGS sequence"/>
</dbReference>
<keyword evidence="2" id="KW-0812">Transmembrane</keyword>
<keyword evidence="4" id="KW-1185">Reference proteome</keyword>
<dbReference type="NCBIfam" id="TIGR02228">
    <property type="entry name" value="sigpep_I_arch"/>
    <property type="match status" value="1"/>
</dbReference>